<evidence type="ECO:0000313" key="1">
    <source>
        <dbReference type="EMBL" id="KAH6932424.1"/>
    </source>
</evidence>
<sequence>MAQGGSALQVTPINGQIPEESLLAGFSTAETHKAIQDNVYVILGHGTFQRRVLYTGMLSVVALLMHALGSQLFTHDVIHWCAPPYELRDVPENVWKNEAIPLGPDGEPSQCDVYDPPIPNGEDGERRVVACDHWHYDAAEKGDSIVSRWDLVCGHVWLFKAITATHMLGAALCVPIAGVLADRVGRRPTILICVVALLCSSIGCGVSQTLTMYMASRFFVSATSCSVQLVIFILLYEVTGNERRALYGVLDTAVGTTTVPPALHFMSSLKPHWNLAHAFLSLPTALLVFWCYLLDESPSWLLAMWRMRSAERVIIEAAKTNGVDLAKARLTYKALREQVKKLEPMSTTSSFGDTFNMTATFRRRAFSVVLCWFSVNFTYYGLLERDAATEDLSVAVRTLLQAILYTMVWWHLHSHGQRETFFVMLGLLGVLLAFHVAVHFVGITALSALANCVAVSVSAVTLSVNYGYTAEVFPTIIRSLGLAASYAVGRLGVLTASFLDKFVQLESEYAVNILMAALVLLSAAALQWLPEIFVEKRKEAPPAAAMSTDELKKAIQASLSPPTGTPKQTRPGKRSRKGRKKSSRSAVSSPEDADKGANLETAKP</sequence>
<dbReference type="Proteomes" id="UP000821845">
    <property type="component" value="Chromosome 4"/>
</dbReference>
<organism evidence="1 2">
    <name type="scientific">Hyalomma asiaticum</name>
    <name type="common">Tick</name>
    <dbReference type="NCBI Taxonomy" id="266040"/>
    <lineage>
        <taxon>Eukaryota</taxon>
        <taxon>Metazoa</taxon>
        <taxon>Ecdysozoa</taxon>
        <taxon>Arthropoda</taxon>
        <taxon>Chelicerata</taxon>
        <taxon>Arachnida</taxon>
        <taxon>Acari</taxon>
        <taxon>Parasitiformes</taxon>
        <taxon>Ixodida</taxon>
        <taxon>Ixodoidea</taxon>
        <taxon>Ixodidae</taxon>
        <taxon>Hyalomminae</taxon>
        <taxon>Hyalomma</taxon>
    </lineage>
</organism>
<protein>
    <submittedName>
        <fullName evidence="1">Uncharacterized protein</fullName>
    </submittedName>
</protein>
<dbReference type="EMBL" id="CM023484">
    <property type="protein sequence ID" value="KAH6932424.1"/>
    <property type="molecule type" value="Genomic_DNA"/>
</dbReference>
<name>A0ACB7SID3_HYAAI</name>
<accession>A0ACB7SID3</accession>
<comment type="caution">
    <text evidence="1">The sequence shown here is derived from an EMBL/GenBank/DDBJ whole genome shotgun (WGS) entry which is preliminary data.</text>
</comment>
<proteinExistence type="predicted"/>
<gene>
    <name evidence="1" type="ORF">HPB50_005648</name>
</gene>
<evidence type="ECO:0000313" key="2">
    <source>
        <dbReference type="Proteomes" id="UP000821845"/>
    </source>
</evidence>
<keyword evidence="2" id="KW-1185">Reference proteome</keyword>
<reference evidence="1" key="1">
    <citation type="submission" date="2020-05" db="EMBL/GenBank/DDBJ databases">
        <title>Large-scale comparative analyses of tick genomes elucidate their genetic diversity and vector capacities.</title>
        <authorList>
            <person name="Jia N."/>
            <person name="Wang J."/>
            <person name="Shi W."/>
            <person name="Du L."/>
            <person name="Sun Y."/>
            <person name="Zhan W."/>
            <person name="Jiang J."/>
            <person name="Wang Q."/>
            <person name="Zhang B."/>
            <person name="Ji P."/>
            <person name="Sakyi L.B."/>
            <person name="Cui X."/>
            <person name="Yuan T."/>
            <person name="Jiang B."/>
            <person name="Yang W."/>
            <person name="Lam T.T.-Y."/>
            <person name="Chang Q."/>
            <person name="Ding S."/>
            <person name="Wang X."/>
            <person name="Zhu J."/>
            <person name="Ruan X."/>
            <person name="Zhao L."/>
            <person name="Wei J."/>
            <person name="Que T."/>
            <person name="Du C."/>
            <person name="Cheng J."/>
            <person name="Dai P."/>
            <person name="Han X."/>
            <person name="Huang E."/>
            <person name="Gao Y."/>
            <person name="Liu J."/>
            <person name="Shao H."/>
            <person name="Ye R."/>
            <person name="Li L."/>
            <person name="Wei W."/>
            <person name="Wang X."/>
            <person name="Wang C."/>
            <person name="Yang T."/>
            <person name="Huo Q."/>
            <person name="Li W."/>
            <person name="Guo W."/>
            <person name="Chen H."/>
            <person name="Zhou L."/>
            <person name="Ni X."/>
            <person name="Tian J."/>
            <person name="Zhou Y."/>
            <person name="Sheng Y."/>
            <person name="Liu T."/>
            <person name="Pan Y."/>
            <person name="Xia L."/>
            <person name="Li J."/>
            <person name="Zhao F."/>
            <person name="Cao W."/>
        </authorList>
    </citation>
    <scope>NUCLEOTIDE SEQUENCE</scope>
    <source>
        <strain evidence="1">Hyas-2018</strain>
    </source>
</reference>